<reference evidence="4 5" key="2">
    <citation type="journal article" date="2012" name="Stand. Genomic Sci.">
        <title>Complete genome sequence of the moderately thermophilic mineral-sulfide-oxidizing firmicute Sulfobacillus acidophilus type strain (NAL(T)).</title>
        <authorList>
            <person name="Anderson I."/>
            <person name="Chertkov O."/>
            <person name="Chen A."/>
            <person name="Saunders E."/>
            <person name="Lapidus A."/>
            <person name="Nolan M."/>
            <person name="Lucas S."/>
            <person name="Hammon N."/>
            <person name="Deshpande S."/>
            <person name="Cheng J.F."/>
            <person name="Han C."/>
            <person name="Tapia R."/>
            <person name="Goodwin L.A."/>
            <person name="Pitluck S."/>
            <person name="Liolios K."/>
            <person name="Pagani I."/>
            <person name="Ivanova N."/>
            <person name="Mikhailova N."/>
            <person name="Pati A."/>
            <person name="Palaniappan K."/>
            <person name="Land M."/>
            <person name="Pan C."/>
            <person name="Rohde M."/>
            <person name="Pukall R."/>
            <person name="Goker M."/>
            <person name="Detter J.C."/>
            <person name="Woyke T."/>
            <person name="Bristow J."/>
            <person name="Eisen J.A."/>
            <person name="Markowitz V."/>
            <person name="Hugenholtz P."/>
            <person name="Kyrpides N.C."/>
            <person name="Klenk H.P."/>
            <person name="Mavromatis K."/>
        </authorList>
    </citation>
    <scope>NUCLEOTIDE SEQUENCE [LARGE SCALE GENOMIC DNA]</scope>
    <source>
        <strain evidence="5">ATCC 700253 / DSM 10332 / NAL</strain>
    </source>
</reference>
<keyword evidence="5" id="KW-1185">Reference proteome</keyword>
<dbReference type="AlphaFoldDB" id="G8U062"/>
<dbReference type="STRING" id="679936.Sulac_1818"/>
<dbReference type="InterPro" id="IPR008978">
    <property type="entry name" value="HSP20-like_chaperone"/>
</dbReference>
<keyword evidence="4" id="KW-0346">Stress response</keyword>
<dbReference type="EMBL" id="CP003179">
    <property type="protein sequence ID" value="AEW05311.1"/>
    <property type="molecule type" value="Genomic_DNA"/>
</dbReference>
<dbReference type="Proteomes" id="UP000005439">
    <property type="component" value="Chromosome"/>
</dbReference>
<feature type="domain" description="SHSP" evidence="3">
    <location>
        <begin position="43"/>
        <end position="155"/>
    </location>
</feature>
<dbReference type="SUPFAM" id="SSF49764">
    <property type="entry name" value="HSP20-like chaperones"/>
    <property type="match status" value="1"/>
</dbReference>
<name>G8U062_SULAD</name>
<comment type="similarity">
    <text evidence="1 2">Belongs to the small heat shock protein (HSP20) family.</text>
</comment>
<reference evidence="5" key="1">
    <citation type="submission" date="2011-12" db="EMBL/GenBank/DDBJ databases">
        <title>The complete genome of chromosome of Sulfobacillus acidophilus DSM 10332.</title>
        <authorList>
            <person name="Lucas S."/>
            <person name="Han J."/>
            <person name="Lapidus A."/>
            <person name="Bruce D."/>
            <person name="Goodwin L."/>
            <person name="Pitluck S."/>
            <person name="Peters L."/>
            <person name="Kyrpides N."/>
            <person name="Mavromatis K."/>
            <person name="Ivanova N."/>
            <person name="Mikhailova N."/>
            <person name="Chertkov O."/>
            <person name="Saunders E."/>
            <person name="Detter J.C."/>
            <person name="Tapia R."/>
            <person name="Han C."/>
            <person name="Land M."/>
            <person name="Hauser L."/>
            <person name="Markowitz V."/>
            <person name="Cheng J.-F."/>
            <person name="Hugenholtz P."/>
            <person name="Woyke T."/>
            <person name="Wu D."/>
            <person name="Pukall R."/>
            <person name="Gehrich-Schroeter G."/>
            <person name="Schneider S."/>
            <person name="Klenk H.-P."/>
            <person name="Eisen J.A."/>
        </authorList>
    </citation>
    <scope>NUCLEOTIDE SEQUENCE [LARGE SCALE GENOMIC DNA]</scope>
    <source>
        <strain evidence="5">ATCC 700253 / DSM 10332 / NAL</strain>
    </source>
</reference>
<dbReference type="CDD" id="cd06464">
    <property type="entry name" value="ACD_sHsps-like"/>
    <property type="match status" value="1"/>
</dbReference>
<gene>
    <name evidence="4" type="ordered locus">Sulac_1818</name>
</gene>
<dbReference type="PROSITE" id="PS01031">
    <property type="entry name" value="SHSP"/>
    <property type="match status" value="1"/>
</dbReference>
<dbReference type="PATRIC" id="fig|679936.5.peg.1884"/>
<proteinExistence type="inferred from homology"/>
<dbReference type="HOGENOM" id="CLU_046737_9_0_9"/>
<dbReference type="InterPro" id="IPR002068">
    <property type="entry name" value="A-crystallin/Hsp20_dom"/>
</dbReference>
<protein>
    <submittedName>
        <fullName evidence="4">Heat shock protein Hsp20</fullName>
    </submittedName>
</protein>
<evidence type="ECO:0000313" key="4">
    <source>
        <dbReference type="EMBL" id="AEW05311.1"/>
    </source>
</evidence>
<evidence type="ECO:0000313" key="5">
    <source>
        <dbReference type="Proteomes" id="UP000005439"/>
    </source>
</evidence>
<dbReference type="Gene3D" id="2.60.40.790">
    <property type="match status" value="1"/>
</dbReference>
<dbReference type="Pfam" id="PF00011">
    <property type="entry name" value="HSP20"/>
    <property type="match status" value="1"/>
</dbReference>
<evidence type="ECO:0000256" key="1">
    <source>
        <dbReference type="PROSITE-ProRule" id="PRU00285"/>
    </source>
</evidence>
<dbReference type="PANTHER" id="PTHR11527">
    <property type="entry name" value="HEAT-SHOCK PROTEIN 20 FAMILY MEMBER"/>
    <property type="match status" value="1"/>
</dbReference>
<sequence>MSLLPMRRTNRSEVRDPLVQLQNDMNDLFDRVFRGWGFYDTLDTRPLFAPALDVEEDDRHYYLHLDVPGVDIGDITVEVDNGALIISGEKRDEREKNSRRAHTSERYYGRFYREITLPQDADTEQLKAELKRGVLTVTIPKNASSTRRAIPIQGE</sequence>
<evidence type="ECO:0000256" key="2">
    <source>
        <dbReference type="RuleBase" id="RU003616"/>
    </source>
</evidence>
<dbReference type="InterPro" id="IPR031107">
    <property type="entry name" value="Small_HSP"/>
</dbReference>
<accession>G8U062</accession>
<organism evidence="4 5">
    <name type="scientific">Sulfobacillus acidophilus (strain ATCC 700253 / DSM 10332 / NAL)</name>
    <dbReference type="NCBI Taxonomy" id="679936"/>
    <lineage>
        <taxon>Bacteria</taxon>
        <taxon>Bacillati</taxon>
        <taxon>Bacillota</taxon>
        <taxon>Clostridia</taxon>
        <taxon>Eubacteriales</taxon>
        <taxon>Clostridiales Family XVII. Incertae Sedis</taxon>
        <taxon>Sulfobacillus</taxon>
    </lineage>
</organism>
<dbReference type="KEGG" id="sap:Sulac_1818"/>
<evidence type="ECO:0000259" key="3">
    <source>
        <dbReference type="PROSITE" id="PS01031"/>
    </source>
</evidence>